<organism evidence="4 5">
    <name type="scientific">Stenomitos frigidus AS-A4</name>
    <dbReference type="NCBI Taxonomy" id="2933935"/>
    <lineage>
        <taxon>Bacteria</taxon>
        <taxon>Bacillati</taxon>
        <taxon>Cyanobacteriota</taxon>
        <taxon>Cyanophyceae</taxon>
        <taxon>Leptolyngbyales</taxon>
        <taxon>Leptolyngbyaceae</taxon>
        <taxon>Stenomitos</taxon>
    </lineage>
</organism>
<dbReference type="EMBL" id="JAMPLM010000007">
    <property type="protein sequence ID" value="MEP1058829.1"/>
    <property type="molecule type" value="Genomic_DNA"/>
</dbReference>
<dbReference type="InterPro" id="IPR050595">
    <property type="entry name" value="Bact_response_regulator"/>
</dbReference>
<keyword evidence="1 2" id="KW-0597">Phosphoprotein</keyword>
<dbReference type="InterPro" id="IPR001789">
    <property type="entry name" value="Sig_transdc_resp-reg_receiver"/>
</dbReference>
<dbReference type="PANTHER" id="PTHR44591:SF3">
    <property type="entry name" value="RESPONSE REGULATORY DOMAIN-CONTAINING PROTEIN"/>
    <property type="match status" value="1"/>
</dbReference>
<evidence type="ECO:0000256" key="2">
    <source>
        <dbReference type="PROSITE-ProRule" id="PRU00169"/>
    </source>
</evidence>
<sequence length="135" mass="14855">MKLETETFSQRELYVQTDYILVVDDLADNRFLLKAILEAEGYNVELASSGVAALAQAEAVLPKLMLLDVMMPGMSGYEVTQRVRQSTKLASLPVVLITAHGQESAKVGKAAGANDFICKPFDFDELIKRIRAYAV</sequence>
<feature type="domain" description="Response regulatory" evidence="3">
    <location>
        <begin position="19"/>
        <end position="134"/>
    </location>
</feature>
<evidence type="ECO:0000313" key="4">
    <source>
        <dbReference type="EMBL" id="MEP1058829.1"/>
    </source>
</evidence>
<dbReference type="Pfam" id="PF00072">
    <property type="entry name" value="Response_reg"/>
    <property type="match status" value="1"/>
</dbReference>
<feature type="modified residue" description="4-aspartylphosphate" evidence="2">
    <location>
        <position position="68"/>
    </location>
</feature>
<keyword evidence="5" id="KW-1185">Reference proteome</keyword>
<evidence type="ECO:0000256" key="1">
    <source>
        <dbReference type="ARBA" id="ARBA00022553"/>
    </source>
</evidence>
<accession>A0ABV0KKL3</accession>
<reference evidence="4 5" key="1">
    <citation type="submission" date="2022-04" db="EMBL/GenBank/DDBJ databases">
        <title>Positive selection, recombination, and allopatry shape intraspecific diversity of widespread and dominant cyanobacteria.</title>
        <authorList>
            <person name="Wei J."/>
            <person name="Shu W."/>
            <person name="Hu C."/>
        </authorList>
    </citation>
    <scope>NUCLEOTIDE SEQUENCE [LARGE SCALE GENOMIC DNA]</scope>
    <source>
        <strain evidence="4 5">AS-A4</strain>
    </source>
</reference>
<dbReference type="SUPFAM" id="SSF52172">
    <property type="entry name" value="CheY-like"/>
    <property type="match status" value="1"/>
</dbReference>
<proteinExistence type="predicted"/>
<name>A0ABV0KKL3_9CYAN</name>
<evidence type="ECO:0000259" key="3">
    <source>
        <dbReference type="PROSITE" id="PS50110"/>
    </source>
</evidence>
<protein>
    <submittedName>
        <fullName evidence="4">Response regulator</fullName>
    </submittedName>
</protein>
<dbReference type="Proteomes" id="UP001476950">
    <property type="component" value="Unassembled WGS sequence"/>
</dbReference>
<dbReference type="Gene3D" id="3.40.50.2300">
    <property type="match status" value="1"/>
</dbReference>
<dbReference type="RefSeq" id="WP_190448187.1">
    <property type="nucleotide sequence ID" value="NZ_JAMPLM010000007.1"/>
</dbReference>
<dbReference type="InterPro" id="IPR011006">
    <property type="entry name" value="CheY-like_superfamily"/>
</dbReference>
<dbReference type="SMART" id="SM00448">
    <property type="entry name" value="REC"/>
    <property type="match status" value="1"/>
</dbReference>
<evidence type="ECO:0000313" key="5">
    <source>
        <dbReference type="Proteomes" id="UP001476950"/>
    </source>
</evidence>
<gene>
    <name evidence="4" type="ORF">NDI38_10310</name>
</gene>
<comment type="caution">
    <text evidence="4">The sequence shown here is derived from an EMBL/GenBank/DDBJ whole genome shotgun (WGS) entry which is preliminary data.</text>
</comment>
<dbReference type="PROSITE" id="PS50110">
    <property type="entry name" value="RESPONSE_REGULATORY"/>
    <property type="match status" value="1"/>
</dbReference>
<dbReference type="PANTHER" id="PTHR44591">
    <property type="entry name" value="STRESS RESPONSE REGULATOR PROTEIN 1"/>
    <property type="match status" value="1"/>
</dbReference>